<dbReference type="Proteomes" id="UP000031307">
    <property type="component" value="Unassembled WGS sequence"/>
</dbReference>
<dbReference type="RefSeq" id="WP_013925084.1">
    <property type="nucleotide sequence ID" value="NZ_JSAM01000067.1"/>
</dbReference>
<evidence type="ECO:0000313" key="2">
    <source>
        <dbReference type="Proteomes" id="UP000031307"/>
    </source>
</evidence>
<organism evidence="1 2">
    <name type="scientific">Parachlamydia acanthamoebae</name>
    <dbReference type="NCBI Taxonomy" id="83552"/>
    <lineage>
        <taxon>Bacteria</taxon>
        <taxon>Pseudomonadati</taxon>
        <taxon>Chlamydiota</taxon>
        <taxon>Chlamydiia</taxon>
        <taxon>Parachlamydiales</taxon>
        <taxon>Parachlamydiaceae</taxon>
        <taxon>Parachlamydia</taxon>
    </lineage>
</organism>
<sequence>MHFQSGLHGEFLFANSADIIGLWEKTCGAKRNKSKVLISPEILRKLNLILIKKGIAAHVDLNAYANQCLKLNKEIKKLNLSQEEMDRFNNYALELIRKAYHFAKHRLLGAQEETPLSQPKPLY</sequence>
<dbReference type="PATRIC" id="fig|83552.4.peg.1129"/>
<name>A0A0C1C293_9BACT</name>
<accession>A0A0C1C293</accession>
<proteinExistence type="predicted"/>
<reference evidence="1 2" key="1">
    <citation type="journal article" date="2014" name="Mol. Biol. Evol.">
        <title>Massive expansion of Ubiquitination-related gene families within the Chlamydiae.</title>
        <authorList>
            <person name="Domman D."/>
            <person name="Collingro A."/>
            <person name="Lagkouvardos I."/>
            <person name="Gehre L."/>
            <person name="Weinmaier T."/>
            <person name="Rattei T."/>
            <person name="Subtil A."/>
            <person name="Horn M."/>
        </authorList>
    </citation>
    <scope>NUCLEOTIDE SEQUENCE [LARGE SCALE GENOMIC DNA]</scope>
    <source>
        <strain evidence="1 2">OEW1</strain>
    </source>
</reference>
<gene>
    <name evidence="1" type="ORF">DB43_FX00200</name>
</gene>
<dbReference type="EMBL" id="JSAM01000067">
    <property type="protein sequence ID" value="KIA77711.1"/>
    <property type="molecule type" value="Genomic_DNA"/>
</dbReference>
<evidence type="ECO:0000313" key="1">
    <source>
        <dbReference type="EMBL" id="KIA77711.1"/>
    </source>
</evidence>
<dbReference type="AlphaFoldDB" id="A0A0C1C293"/>
<protein>
    <submittedName>
        <fullName evidence="1">Uncharacterized protein</fullName>
    </submittedName>
</protein>
<comment type="caution">
    <text evidence="1">The sequence shown here is derived from an EMBL/GenBank/DDBJ whole genome shotgun (WGS) entry which is preliminary data.</text>
</comment>